<dbReference type="Gene3D" id="3.40.50.300">
    <property type="entry name" value="P-loop containing nucleotide triphosphate hydrolases"/>
    <property type="match status" value="1"/>
</dbReference>
<dbReference type="PANTHER" id="PTHR30121">
    <property type="entry name" value="UNCHARACTERIZED PROTEIN YJGR-RELATED"/>
    <property type="match status" value="1"/>
</dbReference>
<dbReference type="EMBL" id="CP002445">
    <property type="protein sequence ID" value="ADU97690.1"/>
    <property type="molecule type" value="Genomic_DNA"/>
</dbReference>
<evidence type="ECO:0000313" key="3">
    <source>
        <dbReference type="Proteomes" id="UP000006362"/>
    </source>
</evidence>
<reference evidence="2" key="1">
    <citation type="submission" date="2011-01" db="EMBL/GenBank/DDBJ databases">
        <title>Complete sequence of plasmid of Thermovibrio ammonificans HB-1.</title>
        <authorList>
            <consortium name="US DOE Joint Genome Institute"/>
            <person name="Lucas S."/>
            <person name="Copeland A."/>
            <person name="Lapidus A."/>
            <person name="Cheng J.-F."/>
            <person name="Goodwin L."/>
            <person name="Pitluck S."/>
            <person name="Davenport K."/>
            <person name="Detter J.C."/>
            <person name="Han C."/>
            <person name="Tapia R."/>
            <person name="Land M."/>
            <person name="Hauser L."/>
            <person name="Kyrpides N."/>
            <person name="Ivanova N."/>
            <person name="Ovchinnikova G."/>
            <person name="Vetriani C."/>
            <person name="Woyke T."/>
        </authorList>
    </citation>
    <scope>NUCLEOTIDE SEQUENCE [LARGE SCALE GENOMIC DNA]</scope>
    <source>
        <strain evidence="2">HB-1</strain>
        <plasmid evidence="2">pTHEAM01</plasmid>
    </source>
</reference>
<dbReference type="InterPro" id="IPR027417">
    <property type="entry name" value="P-loop_NTPase"/>
</dbReference>
<dbReference type="HOGENOM" id="CLU_332860_0_0_0"/>
<dbReference type="PANTHER" id="PTHR30121:SF6">
    <property type="entry name" value="SLR6007 PROTEIN"/>
    <property type="match status" value="1"/>
</dbReference>
<dbReference type="AlphaFoldDB" id="E8T6W9"/>
<name>E8T6W9_THEA1</name>
<dbReference type="SUPFAM" id="SSF52540">
    <property type="entry name" value="P-loop containing nucleoside triphosphate hydrolases"/>
    <property type="match status" value="1"/>
</dbReference>
<dbReference type="RefSeq" id="WP_013524894.1">
    <property type="nucleotide sequence ID" value="NC_014917.1"/>
</dbReference>
<keyword evidence="3" id="KW-1185">Reference proteome</keyword>
<dbReference type="InterPro" id="IPR043964">
    <property type="entry name" value="P-loop_TraG"/>
</dbReference>
<proteinExistence type="predicted"/>
<evidence type="ECO:0000313" key="2">
    <source>
        <dbReference type="EMBL" id="ADU97690.1"/>
    </source>
</evidence>
<keyword evidence="2" id="KW-0614">Plasmid</keyword>
<dbReference type="Pfam" id="PF11130">
    <property type="entry name" value="TraC_F_IV"/>
    <property type="match status" value="1"/>
</dbReference>
<dbReference type="Proteomes" id="UP000006362">
    <property type="component" value="Plasmid pTHEAM01"/>
</dbReference>
<geneLocation type="plasmid" evidence="2 3">
    <name>pTHEAM01</name>
</geneLocation>
<evidence type="ECO:0000259" key="1">
    <source>
        <dbReference type="Pfam" id="PF19044"/>
    </source>
</evidence>
<organism evidence="2 3">
    <name type="scientific">Thermovibrio ammonificans (strain DSM 15698 / JCM 12110 / HB-1)</name>
    <dbReference type="NCBI Taxonomy" id="648996"/>
    <lineage>
        <taxon>Bacteria</taxon>
        <taxon>Pseudomonadati</taxon>
        <taxon>Aquificota</taxon>
        <taxon>Aquificia</taxon>
        <taxon>Desulfurobacteriales</taxon>
        <taxon>Desulfurobacteriaceae</taxon>
        <taxon>Thermovibrio</taxon>
    </lineage>
</organism>
<protein>
    <recommendedName>
        <fullName evidence="1">TraG P-loop domain-containing protein</fullName>
    </recommendedName>
</protein>
<dbReference type="Gene3D" id="1.10.8.730">
    <property type="match status" value="1"/>
</dbReference>
<accession>E8T6W9</accession>
<dbReference type="eggNOG" id="COG3451">
    <property type="taxonomic scope" value="Bacteria"/>
</dbReference>
<dbReference type="KEGG" id="tam:Theam_1734"/>
<dbReference type="InterPro" id="IPR025955">
    <property type="entry name" value="TraC/Conjuga_ATPase"/>
</dbReference>
<dbReference type="InterPro" id="IPR051162">
    <property type="entry name" value="T4SS_component"/>
</dbReference>
<feature type="domain" description="TraG P-loop" evidence="1">
    <location>
        <begin position="455"/>
        <end position="718"/>
    </location>
</feature>
<sequence>MKVEEFLKSLQSSPPLREELHAKEFRNGTLKTTDERFARVLFVEAPFENGGLTQKELDRISETVTSALSDFEDGLKVDITVVRDRKVEEFLREYEKLTQKRPERFRKLSRGVISLIEERASGAEGRIPVPRRTRLFITVSSLPEKGSIPAAVRELLPFYGEEDSEEVVRNAAGKLISALESVGVKAREATKEEVLSLFYFVLNPRKSYLVNPPAFESIPDAVSQSYCEVVNDKVNRLSYLRIDETPAYPIRFKKLTQFTVGQMGRFLLDYWEGDCVLNFSIYFSQKVLGKSFELITKRMIKNAYRQSPEDAEVQDKYDELMEFERRIHRGDRPIFFDFNGVLYGGTPVEVQSYLKRLKRVKVRGEDGQEVSLFGEDEVEVDRYTPVHTLLQSLPARINATEYRRRTMLSNACDYSYTLGPIRFPGSESRPSSLFLTREGDLVNFSLFDAMLNAWLAIITGDTGSGKSYTANYFISDLIAQGVKLWVIDKQDSYVKLCKYAGGDYYRVTLENPVSFNVFDGTTIKAVSDEEKEYRAEKLRLLLSFLRAVLGRDRKLTVVEEGVLTEAVSEFLRRGGTSSVPLLGDFRRFLKDFGTTQTQRETAQRFYSILAAYTEEDGLGKFFNRPTSFNEDAQVSILELGAVQDNTALVETLLMVFLSYVNYYSYRNRKEHKCFVGDEIWSFLSSPEIANFFVTIFRTYRKLGTGAVLISQYLKDFTGETGGVDLSAILKSTFIFITMNQPYGDLKELREKGLIPFREEDLRYFDTSNPDSVDELLRPKREFHLALKNYGGRKNKSAVLLPVITPFHDWLFTTDSHRVALFMEELAIKMAQEGLNESEAVAAVADELARRFPFGVGLNS</sequence>
<dbReference type="Pfam" id="PF19044">
    <property type="entry name" value="P-loop_TraG"/>
    <property type="match status" value="1"/>
</dbReference>
<gene>
    <name evidence="2" type="ordered locus">Theam_1734</name>
</gene>